<evidence type="ECO:0000313" key="4">
    <source>
        <dbReference type="Proteomes" id="UP001430172"/>
    </source>
</evidence>
<keyword evidence="2" id="KW-0732">Signal</keyword>
<gene>
    <name evidence="3" type="ORF">JQN70_02340</name>
</gene>
<accession>A0ABS2CHF8</accession>
<reference evidence="3" key="1">
    <citation type="submission" date="2021-02" db="EMBL/GenBank/DDBJ databases">
        <title>Phycicoccus sp. MQZ13P-5T, whole genome shotgun sequence.</title>
        <authorList>
            <person name="Tuo L."/>
        </authorList>
    </citation>
    <scope>NUCLEOTIDE SEQUENCE</scope>
    <source>
        <strain evidence="3">MQZ13P-5</strain>
    </source>
</reference>
<protein>
    <submittedName>
        <fullName evidence="3">Uncharacterized protein</fullName>
    </submittedName>
</protein>
<feature type="region of interest" description="Disordered" evidence="1">
    <location>
        <begin position="132"/>
        <end position="181"/>
    </location>
</feature>
<name>A0ABS2CHF8_9MICO</name>
<keyword evidence="4" id="KW-1185">Reference proteome</keyword>
<proteinExistence type="predicted"/>
<evidence type="ECO:0000313" key="3">
    <source>
        <dbReference type="EMBL" id="MBM6399220.1"/>
    </source>
</evidence>
<organism evidence="3 4">
    <name type="scientific">Phycicoccus sonneratiae</name>
    <dbReference type="NCBI Taxonomy" id="2807628"/>
    <lineage>
        <taxon>Bacteria</taxon>
        <taxon>Bacillati</taxon>
        <taxon>Actinomycetota</taxon>
        <taxon>Actinomycetes</taxon>
        <taxon>Micrococcales</taxon>
        <taxon>Intrasporangiaceae</taxon>
        <taxon>Phycicoccus</taxon>
    </lineage>
</organism>
<sequence length="181" mass="18862">MPALRTSLVALAVGGAAVTTGIVATSATAAPAPVAAVDAVSVAATADDTTPQAKIHPGRAWWKKLSDTQKQCLEDAKVSRPVGPLDDSERKALRDQVTAAAQKCGVELPFPKARAFWNDLSDTQKQCLDDAKVTRPWGPLSKEQRQSVRADLKAAAEKCGVELPTKPSNPSPAPSASPSAT</sequence>
<comment type="caution">
    <text evidence="3">The sequence shown here is derived from an EMBL/GenBank/DDBJ whole genome shotgun (WGS) entry which is preliminary data.</text>
</comment>
<dbReference type="EMBL" id="JAFDVD010000003">
    <property type="protein sequence ID" value="MBM6399220.1"/>
    <property type="molecule type" value="Genomic_DNA"/>
</dbReference>
<dbReference type="Proteomes" id="UP001430172">
    <property type="component" value="Unassembled WGS sequence"/>
</dbReference>
<feature type="chain" id="PRO_5045835911" evidence="2">
    <location>
        <begin position="30"/>
        <end position="181"/>
    </location>
</feature>
<evidence type="ECO:0000256" key="2">
    <source>
        <dbReference type="SAM" id="SignalP"/>
    </source>
</evidence>
<dbReference type="RefSeq" id="WP_204129690.1">
    <property type="nucleotide sequence ID" value="NZ_JAFDVD010000003.1"/>
</dbReference>
<feature type="signal peptide" evidence="2">
    <location>
        <begin position="1"/>
        <end position="29"/>
    </location>
</feature>
<evidence type="ECO:0000256" key="1">
    <source>
        <dbReference type="SAM" id="MobiDB-lite"/>
    </source>
</evidence>
<feature type="compositionally biased region" description="Basic and acidic residues" evidence="1">
    <location>
        <begin position="142"/>
        <end position="160"/>
    </location>
</feature>